<dbReference type="InterPro" id="IPR055420">
    <property type="entry name" value="IgD3_Trs65"/>
</dbReference>
<sequence>MNLSITLPTKANQLEKYEDLDKFLFHLHSSPVRDIIFFDESILGFIVLKAPLNTQNYKQSKVFLDISIVLADLLKSKSDIENDKFNSSIINTTLGSDDIIFHGENNDHHYIIWKFEVPVTYPKKKVNNPNVLFSCFISDKEAKGTSVSRDSGPIADKALANYKPSYSRNLLSELNNEAKGSESKYLLTIEPDVQETQPSIIIDEKLASISKASLSIPVSVSLVIKLKSTKPAGRNNILLSSLNIELSEELIKLLSELKDDYYFNILNLSLDFKNGTIDEFNSFKDKFPMSVKLIDSVSLSYRLVNNEFLEKDLKQFDNTSNMNQFSKSINIRLTLQVQKFIPDLNKFEDISNIITTNWSPFLDFSIIAPPINNSLKTTTNYSQFQSLPNSQPFKYNNIRKPNLLKPKGLSSQVSITSGNQINTGFSNFNIHGSKRFNKSLISSSSSSVTVNLTTSNNSTLSGLKLTFQGKLNLKLGEIVNWNLQAINNSPNKLNLSLVVQNPINLNYGQKNANNSNNTSSSNLLTSASDNKEVLVYNKLQLFSLYHSLKLNTSGIIILDNDIRIGPLEPNSVFETSLNLIGISQGIFNLDGIKIFDTSSGDGLDFGKLVEVFVV</sequence>
<reference evidence="2 3" key="1">
    <citation type="submission" date="2015-11" db="EMBL/GenBank/DDBJ databases">
        <title>The genome of Debaryomyces fabryi.</title>
        <authorList>
            <person name="Tafer H."/>
            <person name="Lopandic K."/>
        </authorList>
    </citation>
    <scope>NUCLEOTIDE SEQUENCE [LARGE SCALE GENOMIC DNA]</scope>
    <source>
        <strain evidence="2 3">CBS 789</strain>
    </source>
</reference>
<dbReference type="Pfam" id="PF12735">
    <property type="entry name" value="IgD3_Trs65"/>
    <property type="match status" value="1"/>
</dbReference>
<dbReference type="GO" id="GO:0005802">
    <property type="term" value="C:trans-Golgi network"/>
    <property type="evidence" value="ECO:0007669"/>
    <property type="project" value="TreeGrafter"/>
</dbReference>
<protein>
    <recommendedName>
        <fullName evidence="1">Trafficking protein particle complex II-specific subunit 65 IgD3 domain-containing protein</fullName>
    </recommendedName>
</protein>
<organism evidence="2 3">
    <name type="scientific">Debaryomyces fabryi</name>
    <dbReference type="NCBI Taxonomy" id="58627"/>
    <lineage>
        <taxon>Eukaryota</taxon>
        <taxon>Fungi</taxon>
        <taxon>Dikarya</taxon>
        <taxon>Ascomycota</taxon>
        <taxon>Saccharomycotina</taxon>
        <taxon>Pichiomycetes</taxon>
        <taxon>Debaryomycetaceae</taxon>
        <taxon>Debaryomyces</taxon>
    </lineage>
</organism>
<dbReference type="AlphaFoldDB" id="A0A0V1PT72"/>
<dbReference type="RefSeq" id="XP_015465559.1">
    <property type="nucleotide sequence ID" value="XM_015613625.1"/>
</dbReference>
<dbReference type="Proteomes" id="UP000054251">
    <property type="component" value="Unassembled WGS sequence"/>
</dbReference>
<keyword evidence="3" id="KW-1185">Reference proteome</keyword>
<gene>
    <name evidence="2" type="ORF">AC631_04796</name>
</gene>
<dbReference type="GO" id="GO:0006891">
    <property type="term" value="P:intra-Golgi vesicle-mediated transport"/>
    <property type="evidence" value="ECO:0007669"/>
    <property type="project" value="InterPro"/>
</dbReference>
<dbReference type="InterPro" id="IPR024662">
    <property type="entry name" value="Trs65"/>
</dbReference>
<dbReference type="EMBL" id="LMYN01000142">
    <property type="protein sequence ID" value="KRZ99456.1"/>
    <property type="molecule type" value="Genomic_DNA"/>
</dbReference>
<evidence type="ECO:0000313" key="3">
    <source>
        <dbReference type="Proteomes" id="UP000054251"/>
    </source>
</evidence>
<dbReference type="PANTHER" id="PTHR28159">
    <property type="entry name" value="TRAFFICKING PROTEIN PARTICLE COMPLEX II-SPECIFIC SUBUNIT 65"/>
    <property type="match status" value="1"/>
</dbReference>
<proteinExistence type="predicted"/>
<dbReference type="GeneID" id="26841805"/>
<name>A0A0V1PT72_9ASCO</name>
<comment type="caution">
    <text evidence="2">The sequence shown here is derived from an EMBL/GenBank/DDBJ whole genome shotgun (WGS) entry which is preliminary data.</text>
</comment>
<dbReference type="GO" id="GO:1990071">
    <property type="term" value="C:TRAPPII protein complex"/>
    <property type="evidence" value="ECO:0007669"/>
    <property type="project" value="InterPro"/>
</dbReference>
<feature type="domain" description="Trafficking protein particle complex II-specific subunit 65 IgD3" evidence="1">
    <location>
        <begin position="449"/>
        <end position="612"/>
    </location>
</feature>
<evidence type="ECO:0000313" key="2">
    <source>
        <dbReference type="EMBL" id="KRZ99456.1"/>
    </source>
</evidence>
<dbReference type="PANTHER" id="PTHR28159:SF1">
    <property type="entry name" value="TRAFFICKING PROTEIN PARTICLE COMPLEX II-SPECIFIC SUBUNIT 65"/>
    <property type="match status" value="1"/>
</dbReference>
<dbReference type="OrthoDB" id="5345392at2759"/>
<evidence type="ECO:0000259" key="1">
    <source>
        <dbReference type="Pfam" id="PF12735"/>
    </source>
</evidence>
<accession>A0A0V1PT72</accession>